<dbReference type="SUPFAM" id="SSF101874">
    <property type="entry name" value="YceI-like"/>
    <property type="match status" value="1"/>
</dbReference>
<sequence length="175" mass="19053">MATYKIDAAHSEITFKVKHLMISSVTGKFDKFDATVTAENEDFTDAAISFEADVNSINTGNEQRDGHLKGEDFFAADQFPKLSFVSTRIDKKGEGEYAVTGDFTVRGVTRPITLNVEHAGTVVDPYGQTKAGFEATGKINRKDFGLNWSAVTEAGGIVVSDEVKLILNVQLIKQA</sequence>
<dbReference type="AlphaFoldDB" id="A0A917J513"/>
<evidence type="ECO:0000313" key="3">
    <source>
        <dbReference type="Proteomes" id="UP000627292"/>
    </source>
</evidence>
<reference evidence="2" key="2">
    <citation type="submission" date="2020-09" db="EMBL/GenBank/DDBJ databases">
        <authorList>
            <person name="Sun Q."/>
            <person name="Zhou Y."/>
        </authorList>
    </citation>
    <scope>NUCLEOTIDE SEQUENCE</scope>
    <source>
        <strain evidence="2">CGMCC 1.15290</strain>
    </source>
</reference>
<dbReference type="EMBL" id="BMIB01000004">
    <property type="protein sequence ID" value="GGH77802.1"/>
    <property type="molecule type" value="Genomic_DNA"/>
</dbReference>
<dbReference type="PANTHER" id="PTHR34406:SF1">
    <property type="entry name" value="PROTEIN YCEI"/>
    <property type="match status" value="1"/>
</dbReference>
<accession>A0A917J513</accession>
<dbReference type="Proteomes" id="UP000627292">
    <property type="component" value="Unassembled WGS sequence"/>
</dbReference>
<gene>
    <name evidence="2" type="ORF">GCM10011379_44700</name>
</gene>
<reference evidence="2" key="1">
    <citation type="journal article" date="2014" name="Int. J. Syst. Evol. Microbiol.">
        <title>Complete genome sequence of Corynebacterium casei LMG S-19264T (=DSM 44701T), isolated from a smear-ripened cheese.</title>
        <authorList>
            <consortium name="US DOE Joint Genome Institute (JGI-PGF)"/>
            <person name="Walter F."/>
            <person name="Albersmeier A."/>
            <person name="Kalinowski J."/>
            <person name="Ruckert C."/>
        </authorList>
    </citation>
    <scope>NUCLEOTIDE SEQUENCE</scope>
    <source>
        <strain evidence="2">CGMCC 1.15290</strain>
    </source>
</reference>
<evidence type="ECO:0000259" key="1">
    <source>
        <dbReference type="SMART" id="SM00867"/>
    </source>
</evidence>
<name>A0A917J513_9BACT</name>
<protein>
    <submittedName>
        <fullName evidence="2">Polyisoprenoid-binding protein</fullName>
    </submittedName>
</protein>
<evidence type="ECO:0000313" key="2">
    <source>
        <dbReference type="EMBL" id="GGH77802.1"/>
    </source>
</evidence>
<keyword evidence="3" id="KW-1185">Reference proteome</keyword>
<proteinExistence type="predicted"/>
<dbReference type="PANTHER" id="PTHR34406">
    <property type="entry name" value="PROTEIN YCEI"/>
    <property type="match status" value="1"/>
</dbReference>
<dbReference type="SMART" id="SM00867">
    <property type="entry name" value="YceI"/>
    <property type="match status" value="1"/>
</dbReference>
<dbReference type="RefSeq" id="WP_188956536.1">
    <property type="nucleotide sequence ID" value="NZ_BMIB01000004.1"/>
</dbReference>
<feature type="domain" description="Lipid/polyisoprenoid-binding YceI-like" evidence="1">
    <location>
        <begin position="3"/>
        <end position="172"/>
    </location>
</feature>
<organism evidence="2 3">
    <name type="scientific">Filimonas zeae</name>
    <dbReference type="NCBI Taxonomy" id="1737353"/>
    <lineage>
        <taxon>Bacteria</taxon>
        <taxon>Pseudomonadati</taxon>
        <taxon>Bacteroidota</taxon>
        <taxon>Chitinophagia</taxon>
        <taxon>Chitinophagales</taxon>
        <taxon>Chitinophagaceae</taxon>
        <taxon>Filimonas</taxon>
    </lineage>
</organism>
<dbReference type="Pfam" id="PF04264">
    <property type="entry name" value="YceI"/>
    <property type="match status" value="1"/>
</dbReference>
<dbReference type="InterPro" id="IPR007372">
    <property type="entry name" value="Lipid/polyisoprenoid-bd_YceI"/>
</dbReference>
<comment type="caution">
    <text evidence="2">The sequence shown here is derived from an EMBL/GenBank/DDBJ whole genome shotgun (WGS) entry which is preliminary data.</text>
</comment>
<dbReference type="InterPro" id="IPR036761">
    <property type="entry name" value="TTHA0802/YceI-like_sf"/>
</dbReference>
<dbReference type="Gene3D" id="2.40.128.110">
    <property type="entry name" value="Lipid/polyisoprenoid-binding, YceI-like"/>
    <property type="match status" value="1"/>
</dbReference>